<dbReference type="OrthoDB" id="4757095at2759"/>
<name>A0A9P4QJU7_9PLEO</name>
<accession>A0A9P4QJU7</accession>
<gene>
    <name evidence="1" type="ORF">EJ04DRAFT_556620</name>
</gene>
<dbReference type="EMBL" id="ML996272">
    <property type="protein sequence ID" value="KAF2728628.1"/>
    <property type="molecule type" value="Genomic_DNA"/>
</dbReference>
<organism evidence="1 2">
    <name type="scientific">Polyplosphaeria fusca</name>
    <dbReference type="NCBI Taxonomy" id="682080"/>
    <lineage>
        <taxon>Eukaryota</taxon>
        <taxon>Fungi</taxon>
        <taxon>Dikarya</taxon>
        <taxon>Ascomycota</taxon>
        <taxon>Pezizomycotina</taxon>
        <taxon>Dothideomycetes</taxon>
        <taxon>Pleosporomycetidae</taxon>
        <taxon>Pleosporales</taxon>
        <taxon>Tetraplosphaeriaceae</taxon>
        <taxon>Polyplosphaeria</taxon>
    </lineage>
</organism>
<dbReference type="Proteomes" id="UP000799444">
    <property type="component" value="Unassembled WGS sequence"/>
</dbReference>
<comment type="caution">
    <text evidence="1">The sequence shown here is derived from an EMBL/GenBank/DDBJ whole genome shotgun (WGS) entry which is preliminary data.</text>
</comment>
<keyword evidence="2" id="KW-1185">Reference proteome</keyword>
<evidence type="ECO:0000313" key="1">
    <source>
        <dbReference type="EMBL" id="KAF2728628.1"/>
    </source>
</evidence>
<dbReference type="AlphaFoldDB" id="A0A9P4QJU7"/>
<protein>
    <submittedName>
        <fullName evidence="1">Uncharacterized protein</fullName>
    </submittedName>
</protein>
<proteinExistence type="predicted"/>
<reference evidence="1" key="1">
    <citation type="journal article" date="2020" name="Stud. Mycol.">
        <title>101 Dothideomycetes genomes: a test case for predicting lifestyles and emergence of pathogens.</title>
        <authorList>
            <person name="Haridas S."/>
            <person name="Albert R."/>
            <person name="Binder M."/>
            <person name="Bloem J."/>
            <person name="Labutti K."/>
            <person name="Salamov A."/>
            <person name="Andreopoulos B."/>
            <person name="Baker S."/>
            <person name="Barry K."/>
            <person name="Bills G."/>
            <person name="Bluhm B."/>
            <person name="Cannon C."/>
            <person name="Castanera R."/>
            <person name="Culley D."/>
            <person name="Daum C."/>
            <person name="Ezra D."/>
            <person name="Gonzalez J."/>
            <person name="Henrissat B."/>
            <person name="Kuo A."/>
            <person name="Liang C."/>
            <person name="Lipzen A."/>
            <person name="Lutzoni F."/>
            <person name="Magnuson J."/>
            <person name="Mondo S."/>
            <person name="Nolan M."/>
            <person name="Ohm R."/>
            <person name="Pangilinan J."/>
            <person name="Park H.-J."/>
            <person name="Ramirez L."/>
            <person name="Alfaro M."/>
            <person name="Sun H."/>
            <person name="Tritt A."/>
            <person name="Yoshinaga Y."/>
            <person name="Zwiers L.-H."/>
            <person name="Turgeon B."/>
            <person name="Goodwin S."/>
            <person name="Spatafora J."/>
            <person name="Crous P."/>
            <person name="Grigoriev I."/>
        </authorList>
    </citation>
    <scope>NUCLEOTIDE SEQUENCE</scope>
    <source>
        <strain evidence="1">CBS 125425</strain>
    </source>
</reference>
<sequence length="170" mass="19024">MTSVWLESEFIVTDIDAMTYLIEIATPSPFKVPIPSLSLLGKLAAIKKLEVCIRHPISISSSTGDIVPLERNHDPSDPENRRFETLFDVWPCIASLQSLRQVSIWLEHSCLGSWSLDNERVLLSVFAPLVKTDMTTTIHIPTFHPQVNGPAKLYMLDSAPSPLPVVRHHC</sequence>
<evidence type="ECO:0000313" key="2">
    <source>
        <dbReference type="Proteomes" id="UP000799444"/>
    </source>
</evidence>